<organism evidence="1 2">
    <name type="scientific">Neofusicoccum ribis</name>
    <dbReference type="NCBI Taxonomy" id="45134"/>
    <lineage>
        <taxon>Eukaryota</taxon>
        <taxon>Fungi</taxon>
        <taxon>Dikarya</taxon>
        <taxon>Ascomycota</taxon>
        <taxon>Pezizomycotina</taxon>
        <taxon>Dothideomycetes</taxon>
        <taxon>Dothideomycetes incertae sedis</taxon>
        <taxon>Botryosphaeriales</taxon>
        <taxon>Botryosphaeriaceae</taxon>
        <taxon>Neofusicoccum</taxon>
    </lineage>
</organism>
<dbReference type="Gene3D" id="2.60.40.3960">
    <property type="entry name" value="Velvet domain"/>
    <property type="match status" value="1"/>
</dbReference>
<dbReference type="InterPro" id="IPR038491">
    <property type="entry name" value="Velvet_dom_sf"/>
</dbReference>
<evidence type="ECO:0008006" key="3">
    <source>
        <dbReference type="Google" id="ProtNLM"/>
    </source>
</evidence>
<accession>A0ABR3SZH4</accession>
<evidence type="ECO:0000313" key="2">
    <source>
        <dbReference type="Proteomes" id="UP001521116"/>
    </source>
</evidence>
<gene>
    <name evidence="1" type="ORF">SLS56_003439</name>
</gene>
<comment type="caution">
    <text evidence="1">The sequence shown here is derived from an EMBL/GenBank/DDBJ whole genome shotgun (WGS) entry which is preliminary data.</text>
</comment>
<keyword evidence="2" id="KW-1185">Reference proteome</keyword>
<sequence>MAHVARRTQTNDNLGARVVDDVGRSRRIRIDGENAGMRTLNSRVREQSIQNSVGRAGSYNTSGYVMDVIAQPPGTARLGQPMRATVTVRLRRSRAAPDSDLEDGRLLAVATLVTRGADGASVPVGPDALTGPRLFDSIHPVEDEAEDVVGYASFPDLAIRQEGMYMIRIALIRVTGGQGETTQIVDTGAIIVRRN</sequence>
<evidence type="ECO:0000313" key="1">
    <source>
        <dbReference type="EMBL" id="KAL1632742.1"/>
    </source>
</evidence>
<dbReference type="Proteomes" id="UP001521116">
    <property type="component" value="Unassembled WGS sequence"/>
</dbReference>
<name>A0ABR3SZH4_9PEZI</name>
<protein>
    <recommendedName>
        <fullName evidence="3">Velvet domain-containing protein</fullName>
    </recommendedName>
</protein>
<dbReference type="EMBL" id="JAJVDC020000027">
    <property type="protein sequence ID" value="KAL1632742.1"/>
    <property type="molecule type" value="Genomic_DNA"/>
</dbReference>
<reference evidence="1 2" key="1">
    <citation type="submission" date="2024-02" db="EMBL/GenBank/DDBJ databases">
        <title>De novo assembly and annotation of 12 fungi associated with fruit tree decline syndrome in Ontario, Canada.</title>
        <authorList>
            <person name="Sulman M."/>
            <person name="Ellouze W."/>
            <person name="Ilyukhin E."/>
        </authorList>
    </citation>
    <scope>NUCLEOTIDE SEQUENCE [LARGE SCALE GENOMIC DNA]</scope>
    <source>
        <strain evidence="1 2">M1-105</strain>
    </source>
</reference>
<proteinExistence type="predicted"/>